<dbReference type="InterPro" id="IPR000782">
    <property type="entry name" value="FAS1_domain"/>
</dbReference>
<dbReference type="PANTHER" id="PTHR33985:SF20">
    <property type="entry name" value="FAS1 DOMAIN-CONTAINING PROTEIN"/>
    <property type="match status" value="1"/>
</dbReference>
<feature type="domain" description="FAS1" evidence="4">
    <location>
        <begin position="246"/>
        <end position="337"/>
    </location>
</feature>
<accession>A0A484LHF0</accession>
<feature type="domain" description="FAS1" evidence="4">
    <location>
        <begin position="75"/>
        <end position="185"/>
    </location>
</feature>
<dbReference type="InterPro" id="IPR052806">
    <property type="entry name" value="Fasciclin-like_AGP"/>
</dbReference>
<dbReference type="SUPFAM" id="SSF82153">
    <property type="entry name" value="FAS1 domain"/>
    <property type="match status" value="2"/>
</dbReference>
<gene>
    <name evidence="5" type="ORF">CCAM_LOCUS17639</name>
</gene>
<dbReference type="EMBL" id="OOIL02001452">
    <property type="protein sequence ID" value="VFQ75863.1"/>
    <property type="molecule type" value="Genomic_DNA"/>
</dbReference>
<name>A0A484LHF0_9ASTE</name>
<comment type="similarity">
    <text evidence="1">Belongs to the fasciclin-like AGP family.</text>
</comment>
<dbReference type="InterPro" id="IPR036378">
    <property type="entry name" value="FAS1_dom_sf"/>
</dbReference>
<organism evidence="5 6">
    <name type="scientific">Cuscuta campestris</name>
    <dbReference type="NCBI Taxonomy" id="132261"/>
    <lineage>
        <taxon>Eukaryota</taxon>
        <taxon>Viridiplantae</taxon>
        <taxon>Streptophyta</taxon>
        <taxon>Embryophyta</taxon>
        <taxon>Tracheophyta</taxon>
        <taxon>Spermatophyta</taxon>
        <taxon>Magnoliopsida</taxon>
        <taxon>eudicotyledons</taxon>
        <taxon>Gunneridae</taxon>
        <taxon>Pentapetalae</taxon>
        <taxon>asterids</taxon>
        <taxon>lamiids</taxon>
        <taxon>Solanales</taxon>
        <taxon>Convolvulaceae</taxon>
        <taxon>Cuscuteae</taxon>
        <taxon>Cuscuta</taxon>
        <taxon>Cuscuta subgen. Grammica</taxon>
        <taxon>Cuscuta sect. Cleistogrammica</taxon>
    </lineage>
</organism>
<feature type="signal peptide" evidence="3">
    <location>
        <begin position="1"/>
        <end position="26"/>
    </location>
</feature>
<dbReference type="OrthoDB" id="2015130at2759"/>
<reference evidence="5 6" key="1">
    <citation type="submission" date="2018-04" db="EMBL/GenBank/DDBJ databases">
        <authorList>
            <person name="Vogel A."/>
        </authorList>
    </citation>
    <scope>NUCLEOTIDE SEQUENCE [LARGE SCALE GENOMIC DNA]</scope>
</reference>
<dbReference type="SMART" id="SM00554">
    <property type="entry name" value="FAS1"/>
    <property type="match status" value="2"/>
</dbReference>
<sequence>MEYRRYSFLNILAFAVPLFCLLVTWAASTTTTTVQPSQPPSSVHAAAEVLRARGYSLVASTLSVMTAGNANFSGTIMAPPDFAFSFAISKFISPNRRLPHRPSAAILLYHTLRQPLEWRNLSSLADGNQIPTLFNGNCLLFKTSNGDVSISASRKEFFAVRIRQPDMYADDRLVVHGIDGVLDPTSASKCSVSSYHPPQVARDPPRVDRKFLDHAVRALRRRGFAVVAAALSIRRSEMLRLDAVSLFAPSDRVLFSNQGGFGFDLRSHVLPQRHRFEDLARYPPKITSFPTLAANRQLTVDSVDGSVTVNGVRVNSTDVYQNWWIVVFSISEPLDAALPCGGGIQFPAPIRPSVHAPVMEEFPSVEPPSPSSTVDVDGSQCRISDFPGEIEGGDLLCPVAAGRKLMEGGSSAHEDVGQSGPPDNGSLPLASDVIPSDGHENGQHSVDGGEGDRDQVRAAPVKYPGNIADDLFFYS</sequence>
<evidence type="ECO:0000256" key="2">
    <source>
        <dbReference type="SAM" id="MobiDB-lite"/>
    </source>
</evidence>
<proteinExistence type="inferred from homology"/>
<evidence type="ECO:0000313" key="5">
    <source>
        <dbReference type="EMBL" id="VFQ75863.1"/>
    </source>
</evidence>
<dbReference type="Gene3D" id="2.30.180.10">
    <property type="entry name" value="FAS1 domain"/>
    <property type="match status" value="1"/>
</dbReference>
<evidence type="ECO:0000256" key="3">
    <source>
        <dbReference type="SAM" id="SignalP"/>
    </source>
</evidence>
<evidence type="ECO:0000259" key="4">
    <source>
        <dbReference type="SMART" id="SM00554"/>
    </source>
</evidence>
<protein>
    <recommendedName>
        <fullName evidence="4">FAS1 domain-containing protein</fullName>
    </recommendedName>
</protein>
<dbReference type="PANTHER" id="PTHR33985">
    <property type="entry name" value="OS02G0491300 PROTEIN-RELATED"/>
    <property type="match status" value="1"/>
</dbReference>
<dbReference type="AlphaFoldDB" id="A0A484LHF0"/>
<keyword evidence="6" id="KW-1185">Reference proteome</keyword>
<evidence type="ECO:0000256" key="1">
    <source>
        <dbReference type="ARBA" id="ARBA00007843"/>
    </source>
</evidence>
<dbReference type="Pfam" id="PF02469">
    <property type="entry name" value="Fasciclin"/>
    <property type="match status" value="1"/>
</dbReference>
<feature type="chain" id="PRO_5019754797" description="FAS1 domain-containing protein" evidence="3">
    <location>
        <begin position="27"/>
        <end position="475"/>
    </location>
</feature>
<evidence type="ECO:0000313" key="6">
    <source>
        <dbReference type="Proteomes" id="UP000595140"/>
    </source>
</evidence>
<dbReference type="Proteomes" id="UP000595140">
    <property type="component" value="Unassembled WGS sequence"/>
</dbReference>
<keyword evidence="3" id="KW-0732">Signal</keyword>
<feature type="region of interest" description="Disordered" evidence="2">
    <location>
        <begin position="409"/>
        <end position="456"/>
    </location>
</feature>